<dbReference type="KEGG" id="nab:B1sIIB91_01960"/>
<evidence type="ECO:0000256" key="1">
    <source>
        <dbReference type="ARBA" id="ARBA00008520"/>
    </source>
</evidence>
<dbReference type="CDD" id="cd13585">
    <property type="entry name" value="PBP2_TMBP_like"/>
    <property type="match status" value="1"/>
</dbReference>
<keyword evidence="2" id="KW-0813">Transport</keyword>
<evidence type="ECO:0000256" key="3">
    <source>
        <dbReference type="ARBA" id="ARBA00022729"/>
    </source>
</evidence>
<accession>A0A249L3U9</accession>
<evidence type="ECO:0000256" key="2">
    <source>
        <dbReference type="ARBA" id="ARBA00022448"/>
    </source>
</evidence>
<dbReference type="Gene3D" id="3.40.190.10">
    <property type="entry name" value="Periplasmic binding protein-like II"/>
    <property type="match status" value="2"/>
</dbReference>
<dbReference type="EMBL" id="CP016779">
    <property type="protein sequence ID" value="ASY23687.1"/>
    <property type="molecule type" value="Genomic_DNA"/>
</dbReference>
<dbReference type="GO" id="GO:0055085">
    <property type="term" value="P:transmembrane transport"/>
    <property type="evidence" value="ECO:0007669"/>
    <property type="project" value="InterPro"/>
</dbReference>
<dbReference type="PROSITE" id="PS01037">
    <property type="entry name" value="SBP_BACTERIAL_1"/>
    <property type="match status" value="1"/>
</dbReference>
<dbReference type="AlphaFoldDB" id="A0A249L3U9"/>
<gene>
    <name evidence="5" type="ORF">B1sIIB91_01960</name>
</gene>
<dbReference type="InterPro" id="IPR006061">
    <property type="entry name" value="SBP_1_CS"/>
</dbReference>
<protein>
    <submittedName>
        <fullName evidence="5">Multiple sugar transport system substrate-binding protein</fullName>
    </submittedName>
</protein>
<dbReference type="Proteomes" id="UP000217210">
    <property type="component" value="Chromosome"/>
</dbReference>
<dbReference type="SUPFAM" id="SSF53850">
    <property type="entry name" value="Periplasmic binding protein-like II"/>
    <property type="match status" value="1"/>
</dbReference>
<evidence type="ECO:0000313" key="5">
    <source>
        <dbReference type="EMBL" id="ASY23687.1"/>
    </source>
</evidence>
<name>A0A249L3U9_9ACTN</name>
<organism evidence="5 6">
    <name type="scientific">Candidatus Nanopelagicus abundans</name>
    <dbReference type="NCBI Taxonomy" id="1884916"/>
    <lineage>
        <taxon>Bacteria</taxon>
        <taxon>Bacillati</taxon>
        <taxon>Actinomycetota</taxon>
        <taxon>Actinomycetes</taxon>
        <taxon>Candidatus Nanopelagicales</taxon>
        <taxon>Candidatus Nanopelagicaceae</taxon>
        <taxon>Candidatus Nanopelagicus</taxon>
    </lineage>
</organism>
<keyword evidence="5" id="KW-0762">Sugar transport</keyword>
<reference evidence="5 6" key="1">
    <citation type="submission" date="2016-07" db="EMBL/GenBank/DDBJ databases">
        <title>High microdiversification within the ubiquitous acI lineage of Actinobacteria.</title>
        <authorList>
            <person name="Neuenschwander S.M."/>
            <person name="Salcher M."/>
            <person name="Ghai R."/>
            <person name="Pernthaler J."/>
        </authorList>
    </citation>
    <scope>NUCLEOTIDE SEQUENCE [LARGE SCALE GENOMIC DNA]</scope>
    <source>
        <strain evidence="5">MMS-IIB-91</strain>
    </source>
</reference>
<keyword evidence="6" id="KW-1185">Reference proteome</keyword>
<feature type="signal peptide" evidence="4">
    <location>
        <begin position="1"/>
        <end position="30"/>
    </location>
</feature>
<dbReference type="PANTHER" id="PTHR43649:SF34">
    <property type="entry name" value="ABC TRANSPORTER PERIPLASMIC-BINDING PROTEIN YCJN-RELATED"/>
    <property type="match status" value="1"/>
</dbReference>
<comment type="similarity">
    <text evidence="1">Belongs to the bacterial solute-binding protein 1 family.</text>
</comment>
<evidence type="ECO:0000256" key="4">
    <source>
        <dbReference type="SAM" id="SignalP"/>
    </source>
</evidence>
<feature type="chain" id="PRO_5013168340" evidence="4">
    <location>
        <begin position="31"/>
        <end position="454"/>
    </location>
</feature>
<sequence>MQKLKKVYAATTATLLALSLTVGNVSSANAAWDVKTAAAPYKGTTINLPFLDRPGYKAAIKMIPAFEKATGIKVKYDIIPYESTLSKLTLDFTGGKAAYDGVLADVVWIGNFGASGWMVPLKKFYNDKKLADPALNLKGFFPILLDSFGTWNKTVYGLPFDNYAGVMFYNKCMLKDAGFSGPAKTYQEIIDTYGPKISKDGKYAYALQSARGETQSADSFMRMVWAGGGSLLDSSFKPNLSSAKSIAGLQLRQDLMKFMPASIVADDHSEVVNAFAAGKVAMITEWSAFNATITDPATSKVTPECLGYGLEPSGPVGKPMPALGGFSLGVSTKTSAKKQAATWLFIQWVTSEANAKTYVKNGGVSGRQAVYKDAEVAKSGLFGPMVQTWEKYGNAVFRPRFPEWPAMSEEIAAVGTDIQSGKTSVKDGAAKLDASLLKILTDGGYYSGKKPKLQ</sequence>
<dbReference type="InterPro" id="IPR006059">
    <property type="entry name" value="SBP"/>
</dbReference>
<dbReference type="InterPro" id="IPR050490">
    <property type="entry name" value="Bact_solute-bd_prot1"/>
</dbReference>
<dbReference type="PANTHER" id="PTHR43649">
    <property type="entry name" value="ARABINOSE-BINDING PROTEIN-RELATED"/>
    <property type="match status" value="1"/>
</dbReference>
<evidence type="ECO:0000313" key="6">
    <source>
        <dbReference type="Proteomes" id="UP000217210"/>
    </source>
</evidence>
<dbReference type="RefSeq" id="WP_095687963.1">
    <property type="nucleotide sequence ID" value="NZ_CP016779.1"/>
</dbReference>
<dbReference type="OrthoDB" id="9770625at2"/>
<keyword evidence="3 4" id="KW-0732">Signal</keyword>
<dbReference type="Pfam" id="PF01547">
    <property type="entry name" value="SBP_bac_1"/>
    <property type="match status" value="1"/>
</dbReference>
<proteinExistence type="inferred from homology"/>